<dbReference type="AlphaFoldDB" id="A0A140WYP3"/>
<protein>
    <submittedName>
        <fullName evidence="1">Uncharacterized protein</fullName>
    </submittedName>
</protein>
<dbReference type="EMBL" id="KC853435">
    <property type="protein sequence ID" value="AHF23269.1"/>
    <property type="molecule type" value="Genomic_DNA"/>
</dbReference>
<sequence length="37" mass="4186">MPLTRHQNNKTSIKCICKSMSNTDLLTGPFRGIFKTC</sequence>
<proteinExistence type="predicted"/>
<accession>A0A140WYP3</accession>
<name>A0A140WYP3_ECOLX</name>
<evidence type="ECO:0000313" key="1">
    <source>
        <dbReference type="EMBL" id="AHF23269.1"/>
    </source>
</evidence>
<reference evidence="1" key="1">
    <citation type="journal article" date="2014" name="J Glob Antimicrob Resist">
        <title>Plasmid-mediated multidrug resistance and virulence in an avian pathogenic Escherichia coli strain isolated in China.</title>
        <authorList>
            <person name="Wang X."/>
            <person name="Hao H."/>
            <person name="Xu Z."/>
            <person name="Zheng H."/>
            <person name="Liu C."/>
            <person name="Wei L."/>
            <person name="Zhang R."/>
            <person name="Bi D."/>
            <person name="Chen H."/>
            <person name="Tan C."/>
        </authorList>
    </citation>
    <scope>NUCLEOTIDE SEQUENCE</scope>
    <source>
        <strain evidence="1">ACN001</strain>
        <plasmid evidence="1">pACN001-B</plasmid>
    </source>
</reference>
<keyword evidence="1" id="KW-0614">Plasmid</keyword>
<gene>
    <name evidence="1" type="ORF">J444_pB176</name>
</gene>
<geneLocation type="plasmid" evidence="1">
    <name>pACN001-B</name>
</geneLocation>
<organism evidence="1">
    <name type="scientific">Escherichia coli ACN001</name>
    <dbReference type="NCBI Taxonomy" id="1311757"/>
    <lineage>
        <taxon>Bacteria</taxon>
        <taxon>Pseudomonadati</taxon>
        <taxon>Pseudomonadota</taxon>
        <taxon>Gammaproteobacteria</taxon>
        <taxon>Enterobacterales</taxon>
        <taxon>Enterobacteriaceae</taxon>
        <taxon>Escherichia</taxon>
    </lineage>
</organism>